<dbReference type="RefSeq" id="WP_345678512.1">
    <property type="nucleotide sequence ID" value="NZ_BAABHS010000022.1"/>
</dbReference>
<dbReference type="SMART" id="SM00530">
    <property type="entry name" value="HTH_XRE"/>
    <property type="match status" value="1"/>
</dbReference>
<dbReference type="Proteomes" id="UP001500466">
    <property type="component" value="Unassembled WGS sequence"/>
</dbReference>
<dbReference type="Gene3D" id="3.30.450.180">
    <property type="match status" value="1"/>
</dbReference>
<comment type="caution">
    <text evidence="2">The sequence shown here is derived from an EMBL/GenBank/DDBJ whole genome shotgun (WGS) entry which is preliminary data.</text>
</comment>
<dbReference type="PROSITE" id="PS50943">
    <property type="entry name" value="HTH_CROC1"/>
    <property type="match status" value="1"/>
</dbReference>
<name>A0ABP9HWP8_9ACTN</name>
<dbReference type="Pfam" id="PF13560">
    <property type="entry name" value="HTH_31"/>
    <property type="match status" value="1"/>
</dbReference>
<protein>
    <submittedName>
        <fullName evidence="2">Helix-turn-helix transcriptional regulator</fullName>
    </submittedName>
</protein>
<dbReference type="PANTHER" id="PTHR35010:SF2">
    <property type="entry name" value="BLL4672 PROTEIN"/>
    <property type="match status" value="1"/>
</dbReference>
<dbReference type="PANTHER" id="PTHR35010">
    <property type="entry name" value="BLL4672 PROTEIN-RELATED"/>
    <property type="match status" value="1"/>
</dbReference>
<gene>
    <name evidence="2" type="ORF">GCM10023205_56330</name>
</gene>
<sequence length="277" mass="30743">MDVRTELGDFLKSRRARLRPEDVGIRDYGGFRRVAGLRREELARLAGVSIAHYTRLEQGKGGSVSPEVLNAIGNALRLAPDELAHLHRLAHPRHRTGPGPGRPEVRPGLRHLIASFTLTPALLTGGHTQVLAWNPLAAALFGDFAEVPEEQRSITHLMFVIPGMCALHGERWEQVAREHVGHLRSLAGRRPEDTGFAEHIDELRAASRVFDRMWVEHPVAQVRNRVYHLDHPRVGRLVLFGELLPLPDDPDLSGLDLFAAKLGSPSEAALRRLAETA</sequence>
<evidence type="ECO:0000313" key="2">
    <source>
        <dbReference type="EMBL" id="GAA4980124.1"/>
    </source>
</evidence>
<accession>A0ABP9HWP8</accession>
<reference evidence="3" key="1">
    <citation type="journal article" date="2019" name="Int. J. Syst. Evol. Microbiol.">
        <title>The Global Catalogue of Microorganisms (GCM) 10K type strain sequencing project: providing services to taxonomists for standard genome sequencing and annotation.</title>
        <authorList>
            <consortium name="The Broad Institute Genomics Platform"/>
            <consortium name="The Broad Institute Genome Sequencing Center for Infectious Disease"/>
            <person name="Wu L."/>
            <person name="Ma J."/>
        </authorList>
    </citation>
    <scope>NUCLEOTIDE SEQUENCE [LARGE SCALE GENOMIC DNA]</scope>
    <source>
        <strain evidence="3">JCM 17986</strain>
    </source>
</reference>
<dbReference type="InterPro" id="IPR010982">
    <property type="entry name" value="Lambda_DNA-bd_dom_sf"/>
</dbReference>
<dbReference type="SUPFAM" id="SSF47413">
    <property type="entry name" value="lambda repressor-like DNA-binding domains"/>
    <property type="match status" value="1"/>
</dbReference>
<feature type="domain" description="HTH cro/C1-type" evidence="1">
    <location>
        <begin position="32"/>
        <end position="83"/>
    </location>
</feature>
<proteinExistence type="predicted"/>
<dbReference type="InterPro" id="IPR041413">
    <property type="entry name" value="MLTR_LBD"/>
</dbReference>
<organism evidence="2 3">
    <name type="scientific">Yinghuangia aomiensis</name>
    <dbReference type="NCBI Taxonomy" id="676205"/>
    <lineage>
        <taxon>Bacteria</taxon>
        <taxon>Bacillati</taxon>
        <taxon>Actinomycetota</taxon>
        <taxon>Actinomycetes</taxon>
        <taxon>Kitasatosporales</taxon>
        <taxon>Streptomycetaceae</taxon>
        <taxon>Yinghuangia</taxon>
    </lineage>
</organism>
<dbReference type="InterPro" id="IPR001387">
    <property type="entry name" value="Cro/C1-type_HTH"/>
</dbReference>
<evidence type="ECO:0000259" key="1">
    <source>
        <dbReference type="PROSITE" id="PS50943"/>
    </source>
</evidence>
<evidence type="ECO:0000313" key="3">
    <source>
        <dbReference type="Proteomes" id="UP001500466"/>
    </source>
</evidence>
<dbReference type="Gene3D" id="1.10.260.40">
    <property type="entry name" value="lambda repressor-like DNA-binding domains"/>
    <property type="match status" value="1"/>
</dbReference>
<dbReference type="Pfam" id="PF17765">
    <property type="entry name" value="MLTR_LBD"/>
    <property type="match status" value="1"/>
</dbReference>
<dbReference type="EMBL" id="BAABHS010000022">
    <property type="protein sequence ID" value="GAA4980124.1"/>
    <property type="molecule type" value="Genomic_DNA"/>
</dbReference>
<keyword evidence="3" id="KW-1185">Reference proteome</keyword>
<dbReference type="CDD" id="cd00093">
    <property type="entry name" value="HTH_XRE"/>
    <property type="match status" value="1"/>
</dbReference>